<proteinExistence type="predicted"/>
<dbReference type="Gene3D" id="3.40.190.10">
    <property type="entry name" value="Periplasmic binding protein-like II"/>
    <property type="match status" value="2"/>
</dbReference>
<dbReference type="InterPro" id="IPR002930">
    <property type="entry name" value="GCV_H"/>
</dbReference>
<keyword evidence="1" id="KW-0450">Lipoyl</keyword>
<evidence type="ECO:0000256" key="1">
    <source>
        <dbReference type="ARBA" id="ARBA00022823"/>
    </source>
</evidence>
<dbReference type="STRING" id="1168034.FH5T_01635"/>
<protein>
    <submittedName>
        <fullName evidence="5">Glycine cleavage system H protein (Lipoate-binding)</fullName>
    </submittedName>
</protein>
<evidence type="ECO:0000313" key="7">
    <source>
        <dbReference type="Proteomes" id="UP000181981"/>
    </source>
</evidence>
<sequence>MRTRILTTVVLLLLIVSGARSQNAENAAINDQVKIFTTPEMRNLTEVWIAKYLQTNTDFNFELTPVSRAEVKDKVAGNQSIGIVMQQADVSSTIGEMWQLPLGREVVVTVFNKANPLAKELTETGVSANELATVFQNNDKNRGTLADSKNRENLNFYVLDEPEVKLSVAKFLEVDPTEISTLEALSQDKFLKAVQSDINAIGFCRLSVITNLEQKDFAENIALLPIDRNKNGRLDYYENIYASSEQFERSVWIGKYPHSMIYNIYAVSSAFPENAEINNFLSWLTSSGQVLVAQNGYTELVHSEKQSNLEKLTPPVLMAEYESASTGSAAFFSIFVAVLGLLLVFVIVRYFIRKQKAKAPLLNKTRYVKLLNEASLDFPNGLYFDKTHTWVFMEEGGRVKMGVDDFISNVTGNYTRLIMKSPGEKVKRMEPVVTLIRKGKQITLNSPVSGTIKEINESLVADPFMINNEPYGEGWVYKIEPSNWLRETQFLKMGRSYREWIIGEFSRLKDFLACSLNIMNLEEGKPAFQEGGELMLHPLKDLDPRVWEDFQNYFINTADTH</sequence>
<dbReference type="PANTHER" id="PTHR11715:SF3">
    <property type="entry name" value="GLYCINE CLEAVAGE SYSTEM H PROTEIN-RELATED"/>
    <property type="match status" value="1"/>
</dbReference>
<dbReference type="RefSeq" id="WP_038554762.1">
    <property type="nucleotide sequence ID" value="NZ_FOHT01000006.1"/>
</dbReference>
<dbReference type="HOGENOM" id="CLU_485505_0_0_10"/>
<keyword evidence="2" id="KW-1133">Transmembrane helix</keyword>
<feature type="chain" id="PRO_5010515280" evidence="3">
    <location>
        <begin position="22"/>
        <end position="561"/>
    </location>
</feature>
<keyword evidence="2" id="KW-0472">Membrane</keyword>
<keyword evidence="6" id="KW-1185">Reference proteome</keyword>
<dbReference type="Pfam" id="PF01597">
    <property type="entry name" value="GCV_H"/>
    <property type="match status" value="1"/>
</dbReference>
<dbReference type="Gene3D" id="2.40.50.100">
    <property type="match status" value="1"/>
</dbReference>
<evidence type="ECO:0000313" key="6">
    <source>
        <dbReference type="Proteomes" id="UP000023772"/>
    </source>
</evidence>
<dbReference type="AlphaFoldDB" id="X5E1X7"/>
<keyword evidence="2" id="KW-0812">Transmembrane</keyword>
<dbReference type="eggNOG" id="COG0226">
    <property type="taxonomic scope" value="Bacteria"/>
</dbReference>
<dbReference type="KEGG" id="dori:FH5T_01635"/>
<dbReference type="EMBL" id="FOHT01000006">
    <property type="protein sequence ID" value="SET10291.1"/>
    <property type="molecule type" value="Genomic_DNA"/>
</dbReference>
<dbReference type="SUPFAM" id="SSF51230">
    <property type="entry name" value="Single hybrid motif"/>
    <property type="match status" value="1"/>
</dbReference>
<accession>X5E1X7</accession>
<dbReference type="CDD" id="cd06848">
    <property type="entry name" value="GCS_H"/>
    <property type="match status" value="1"/>
</dbReference>
<reference evidence="5 7" key="2">
    <citation type="submission" date="2016-10" db="EMBL/GenBank/DDBJ databases">
        <authorList>
            <person name="de Groot N.N."/>
        </authorList>
    </citation>
    <scope>NUCLEOTIDE SEQUENCE [LARGE SCALE GENOMIC DNA]</scope>
    <source>
        <strain evidence="5 7">DSM 25947</strain>
    </source>
</reference>
<dbReference type="eggNOG" id="COG0509">
    <property type="taxonomic scope" value="Bacteria"/>
</dbReference>
<dbReference type="Proteomes" id="UP000023772">
    <property type="component" value="Chromosome"/>
</dbReference>
<dbReference type="GO" id="GO:0019464">
    <property type="term" value="P:glycine decarboxylation via glycine cleavage system"/>
    <property type="evidence" value="ECO:0007669"/>
    <property type="project" value="InterPro"/>
</dbReference>
<name>X5E1X7_9BACT</name>
<feature type="signal peptide" evidence="3">
    <location>
        <begin position="1"/>
        <end position="21"/>
    </location>
</feature>
<reference evidence="4 6" key="1">
    <citation type="submission" date="2014-03" db="EMBL/GenBank/DDBJ databases">
        <title>Complete genome sequence of a deeply braunched marine Bacteroidia bacterium Draconibacterium orientale type strain FH5T.</title>
        <authorList>
            <person name="Li X."/>
            <person name="Wang X."/>
            <person name="Xie Z."/>
            <person name="Du Z."/>
            <person name="Chen G."/>
        </authorList>
    </citation>
    <scope>NUCLEOTIDE SEQUENCE [LARGE SCALE GENOMIC DNA]</scope>
    <source>
        <strain evidence="4 6">FH5</strain>
    </source>
</reference>
<evidence type="ECO:0000313" key="4">
    <source>
        <dbReference type="EMBL" id="AHW61470.1"/>
    </source>
</evidence>
<dbReference type="InterPro" id="IPR033753">
    <property type="entry name" value="GCV_H/Fam206"/>
</dbReference>
<evidence type="ECO:0000256" key="3">
    <source>
        <dbReference type="SAM" id="SignalP"/>
    </source>
</evidence>
<evidence type="ECO:0000256" key="2">
    <source>
        <dbReference type="SAM" id="Phobius"/>
    </source>
</evidence>
<gene>
    <name evidence="4" type="ORF">FH5T_01635</name>
    <name evidence="5" type="ORF">SAMN05444285_10633</name>
</gene>
<dbReference type="GO" id="GO:0005960">
    <property type="term" value="C:glycine cleavage complex"/>
    <property type="evidence" value="ECO:0007669"/>
    <property type="project" value="InterPro"/>
</dbReference>
<dbReference type="GO" id="GO:0005829">
    <property type="term" value="C:cytosol"/>
    <property type="evidence" value="ECO:0007669"/>
    <property type="project" value="TreeGrafter"/>
</dbReference>
<feature type="transmembrane region" description="Helical" evidence="2">
    <location>
        <begin position="330"/>
        <end position="352"/>
    </location>
</feature>
<dbReference type="InterPro" id="IPR011053">
    <property type="entry name" value="Single_hybrid_motif"/>
</dbReference>
<dbReference type="Proteomes" id="UP000181981">
    <property type="component" value="Unassembled WGS sequence"/>
</dbReference>
<dbReference type="OrthoDB" id="1082996at2"/>
<evidence type="ECO:0000313" key="5">
    <source>
        <dbReference type="EMBL" id="SET10291.1"/>
    </source>
</evidence>
<dbReference type="SUPFAM" id="SSF53850">
    <property type="entry name" value="Periplasmic binding protein-like II"/>
    <property type="match status" value="1"/>
</dbReference>
<dbReference type="PANTHER" id="PTHR11715">
    <property type="entry name" value="GLYCINE CLEAVAGE SYSTEM H PROTEIN"/>
    <property type="match status" value="1"/>
</dbReference>
<dbReference type="EMBL" id="CP007451">
    <property type="protein sequence ID" value="AHW61470.1"/>
    <property type="molecule type" value="Genomic_DNA"/>
</dbReference>
<organism evidence="5 7">
    <name type="scientific">Draconibacterium orientale</name>
    <dbReference type="NCBI Taxonomy" id="1168034"/>
    <lineage>
        <taxon>Bacteria</taxon>
        <taxon>Pseudomonadati</taxon>
        <taxon>Bacteroidota</taxon>
        <taxon>Bacteroidia</taxon>
        <taxon>Marinilabiliales</taxon>
        <taxon>Prolixibacteraceae</taxon>
        <taxon>Draconibacterium</taxon>
    </lineage>
</organism>
<keyword evidence="3" id="KW-0732">Signal</keyword>
<dbReference type="GO" id="GO:0009249">
    <property type="term" value="P:protein lipoylation"/>
    <property type="evidence" value="ECO:0007669"/>
    <property type="project" value="TreeGrafter"/>
</dbReference>